<dbReference type="PANTHER" id="PTHR48207">
    <property type="entry name" value="SUCCINATE--HYDROXYMETHYLGLUTARATE COA-TRANSFERASE"/>
    <property type="match status" value="1"/>
</dbReference>
<dbReference type="PANTHER" id="PTHR48207:SF3">
    <property type="entry name" value="SUCCINATE--HYDROXYMETHYLGLUTARATE COA-TRANSFERASE"/>
    <property type="match status" value="1"/>
</dbReference>
<dbReference type="Pfam" id="PF02515">
    <property type="entry name" value="CoA_transf_3"/>
    <property type="match status" value="1"/>
</dbReference>
<feature type="non-terminal residue" evidence="2">
    <location>
        <position position="1"/>
    </location>
</feature>
<dbReference type="AlphaFoldDB" id="A0A7V8SYL2"/>
<dbReference type="EMBL" id="JACDQQ010001875">
    <property type="protein sequence ID" value="MBA0087194.1"/>
    <property type="molecule type" value="Genomic_DNA"/>
</dbReference>
<name>A0A7V8SYL2_9BACT</name>
<dbReference type="InterPro" id="IPR023606">
    <property type="entry name" value="CoA-Trfase_III_dom_1_sf"/>
</dbReference>
<proteinExistence type="predicted"/>
<dbReference type="InterPro" id="IPR044855">
    <property type="entry name" value="CoA-Trfase_III_dom3_sf"/>
</dbReference>
<dbReference type="Proteomes" id="UP000567293">
    <property type="component" value="Unassembled WGS sequence"/>
</dbReference>
<sequence length="370" mass="39821">GADIIKVERLGDGEDGRAMGPHRGPWGAYFTTLNRGKRSIALDIRQPAGREIVLRIAATCDVFLENFRGGKASALGLEEAVVRARKPDIIYASLSAYGARGPDYTRPGYDAILQARTGIMSVTGNGDEMPIRSGVSILDMGTGVWTALGVLAALLERQRSGKGQRVDTSLFQTGVMLMSYHLLYRQFAGVNPQPQGSRHTAFAPYGAFRAAEGAIMIGISSDKAFRRLAEALGNPQWADDPRFRTNLDRVRNASELDRLISEVLARHPVSHWTAVLDRHDVACDPVQTPDQVMADRQVAALGQLESIQLPGQEGASLPRLPIGFSRTPAAIQGSAPGVGQHTRAILQEAGIADSEIEDLFRSGVCEASPA</sequence>
<protein>
    <submittedName>
        <fullName evidence="2">CoA transferase</fullName>
    </submittedName>
</protein>
<dbReference type="InterPro" id="IPR050483">
    <property type="entry name" value="CoA-transferase_III_domain"/>
</dbReference>
<evidence type="ECO:0000256" key="1">
    <source>
        <dbReference type="ARBA" id="ARBA00022679"/>
    </source>
</evidence>
<comment type="caution">
    <text evidence="2">The sequence shown here is derived from an EMBL/GenBank/DDBJ whole genome shotgun (WGS) entry which is preliminary data.</text>
</comment>
<dbReference type="InterPro" id="IPR003673">
    <property type="entry name" value="CoA-Trfase_fam_III"/>
</dbReference>
<dbReference type="Gene3D" id="3.30.1540.10">
    <property type="entry name" value="formyl-coa transferase, domain 3"/>
    <property type="match status" value="1"/>
</dbReference>
<reference evidence="2" key="1">
    <citation type="submission" date="2020-06" db="EMBL/GenBank/DDBJ databases">
        <title>Legume-microbial interactions unlock mineral nutrients during tropical forest succession.</title>
        <authorList>
            <person name="Epihov D.Z."/>
        </authorList>
    </citation>
    <scope>NUCLEOTIDE SEQUENCE [LARGE SCALE GENOMIC DNA]</scope>
    <source>
        <strain evidence="2">Pan2503</strain>
    </source>
</reference>
<gene>
    <name evidence="2" type="ORF">HRJ53_19595</name>
</gene>
<organism evidence="2 3">
    <name type="scientific">Candidatus Acidiferrum panamense</name>
    <dbReference type="NCBI Taxonomy" id="2741543"/>
    <lineage>
        <taxon>Bacteria</taxon>
        <taxon>Pseudomonadati</taxon>
        <taxon>Acidobacteriota</taxon>
        <taxon>Terriglobia</taxon>
        <taxon>Candidatus Acidiferrales</taxon>
        <taxon>Candidatus Acidiferrum</taxon>
    </lineage>
</organism>
<dbReference type="GO" id="GO:0008410">
    <property type="term" value="F:CoA-transferase activity"/>
    <property type="evidence" value="ECO:0007669"/>
    <property type="project" value="TreeGrafter"/>
</dbReference>
<evidence type="ECO:0000313" key="3">
    <source>
        <dbReference type="Proteomes" id="UP000567293"/>
    </source>
</evidence>
<keyword evidence="3" id="KW-1185">Reference proteome</keyword>
<evidence type="ECO:0000313" key="2">
    <source>
        <dbReference type="EMBL" id="MBA0087194.1"/>
    </source>
</evidence>
<dbReference type="Gene3D" id="3.40.50.10540">
    <property type="entry name" value="Crotonobetainyl-coa:carnitine coa-transferase, domain 1"/>
    <property type="match status" value="1"/>
</dbReference>
<dbReference type="SUPFAM" id="SSF89796">
    <property type="entry name" value="CoA-transferase family III (CaiB/BaiF)"/>
    <property type="match status" value="1"/>
</dbReference>
<keyword evidence="1 2" id="KW-0808">Transferase</keyword>
<accession>A0A7V8SYL2</accession>